<reference evidence="5" key="1">
    <citation type="submission" date="2016-10" db="EMBL/GenBank/DDBJ databases">
        <authorList>
            <person name="Varghese N."/>
            <person name="Submissions S."/>
        </authorList>
    </citation>
    <scope>NUCLEOTIDE SEQUENCE [LARGE SCALE GENOMIC DNA]</scope>
    <source>
        <strain evidence="5">CGMCC 1.7736</strain>
    </source>
</reference>
<dbReference type="InterPro" id="IPR031803">
    <property type="entry name" value="BAT_GAF/HTH-assoc"/>
</dbReference>
<keyword evidence="1" id="KW-0805">Transcription regulation</keyword>
<gene>
    <name evidence="4" type="ORF">SAMN04487947_3354</name>
</gene>
<keyword evidence="5" id="KW-1185">Reference proteome</keyword>
<dbReference type="Pfam" id="PF08448">
    <property type="entry name" value="PAS_4"/>
    <property type="match status" value="1"/>
</dbReference>
<dbReference type="Pfam" id="PF01590">
    <property type="entry name" value="GAF"/>
    <property type="match status" value="1"/>
</dbReference>
<evidence type="ECO:0000259" key="3">
    <source>
        <dbReference type="PROSITE" id="PS50112"/>
    </source>
</evidence>
<evidence type="ECO:0000256" key="2">
    <source>
        <dbReference type="ARBA" id="ARBA00023163"/>
    </source>
</evidence>
<evidence type="ECO:0000256" key="1">
    <source>
        <dbReference type="ARBA" id="ARBA00023015"/>
    </source>
</evidence>
<dbReference type="PROSITE" id="PS50112">
    <property type="entry name" value="PAS"/>
    <property type="match status" value="2"/>
</dbReference>
<organism evidence="4 5">
    <name type="scientific">Halogeometricum rufum</name>
    <dbReference type="NCBI Taxonomy" id="553469"/>
    <lineage>
        <taxon>Archaea</taxon>
        <taxon>Methanobacteriati</taxon>
        <taxon>Methanobacteriota</taxon>
        <taxon>Stenosarchaea group</taxon>
        <taxon>Halobacteria</taxon>
        <taxon>Halobacteriales</taxon>
        <taxon>Haloferacaceae</taxon>
        <taxon>Halogeometricum</taxon>
    </lineage>
</organism>
<dbReference type="Gene3D" id="3.30.450.40">
    <property type="match status" value="2"/>
</dbReference>
<dbReference type="RefSeq" id="WP_089809719.1">
    <property type="nucleotide sequence ID" value="NZ_FOYT01000003.1"/>
</dbReference>
<dbReference type="InterPro" id="IPR013656">
    <property type="entry name" value="PAS_4"/>
</dbReference>
<sequence length="912" mass="100083">MTDSSLTGALRETLALFEETGDPVTTTEVADRLEVGRRSAYDRLDRLAERDRLATKKVGANARVWWRPTQSAATHVGDDAAANAGTVAGGVLDGVDVGAAVVVFDSESTVAWANAAVERYFGVDRTGVVGREKRDFVVDEVAPTLDDAEAFVDRVLAAGGAESSDRVECRVTPSGERTERWLERRSERVTAGTFAGGRAAVYRDVTERKRRERELREHRAQYETIVETVEDGIYAVNEDARFVAVNHGFCELTGYDREELLGAHATMVHDDEITPEAESKVGAIVAGERESTRIDLDVETKAGRRVPCETRLAAYSVEDGYGRCGVVRDVSDRLEREDELQRRVHQQSVVTNLGRRALEDRNIDALLAEAAELVAETLDSDLCKVLDLDESGDELLLRSGVGWDDGLVGTARVSADGDDSQAAHTLRADGPVVVTDLATERRFGGPSLLTDHGVRSGVSTVIGPRDDPWGILGTHNRSSTEFTTYDVNFVQSVANILASAIARHDRERELERRRERLAALNSLHEVVRETTDAVIGQSTRGEIEETVCTRLAESESYSFAWVGDVDAATKTVDLRTEAGVEGYLDGVTISVDPDDERSEGPTGRAIRTGEVQTTQNVAADARHDPWRDHVERYDFRSSAAIPVVHEDATYGVLNVYSERPGAFEGEERSVMRQLGEVVGHAIAAAERKRALMSDDVVELAFEVPDLFTTLNVVDATDGRVTFDHAIPVESGSYLLFGTTTGDGADVVRSVLEHRPHWETVTFHDGGFEARLSDPPVLSAVASVGGSVERAVIEDGGFSMTIHAPPTGEVRRIIDRVREVYPTARLLKQRQITRLKHPPTRVQRVMTAELTERQHQALEAAFHSGFFEWPRESTGEEVAASLNVAPPTFHQHLRKAERKVFDHLLSASIPAQQ</sequence>
<dbReference type="EMBL" id="FOYT01000003">
    <property type="protein sequence ID" value="SFR66822.1"/>
    <property type="molecule type" value="Genomic_DNA"/>
</dbReference>
<dbReference type="Proteomes" id="UP000198531">
    <property type="component" value="Unassembled WGS sequence"/>
</dbReference>
<dbReference type="SMART" id="SM00065">
    <property type="entry name" value="GAF"/>
    <property type="match status" value="2"/>
</dbReference>
<dbReference type="InterPro" id="IPR007050">
    <property type="entry name" value="HTH_bacterioopsin"/>
</dbReference>
<feature type="domain" description="PAS" evidence="3">
    <location>
        <begin position="218"/>
        <end position="272"/>
    </location>
</feature>
<dbReference type="SUPFAM" id="SSF55785">
    <property type="entry name" value="PYP-like sensor domain (PAS domain)"/>
    <property type="match status" value="2"/>
</dbReference>
<dbReference type="CDD" id="cd00130">
    <property type="entry name" value="PAS"/>
    <property type="match status" value="1"/>
</dbReference>
<evidence type="ECO:0000313" key="4">
    <source>
        <dbReference type="EMBL" id="SFR66822.1"/>
    </source>
</evidence>
<dbReference type="STRING" id="553469.SAMN04487947_3354"/>
<name>A0A1I6IJC2_9EURY</name>
<evidence type="ECO:0000313" key="5">
    <source>
        <dbReference type="Proteomes" id="UP000198531"/>
    </source>
</evidence>
<dbReference type="SUPFAM" id="SSF46785">
    <property type="entry name" value="Winged helix' DNA-binding domain"/>
    <property type="match status" value="1"/>
</dbReference>
<dbReference type="PANTHER" id="PTHR34236">
    <property type="entry name" value="DIMETHYL SULFOXIDE REDUCTASE TRANSCRIPTIONAL ACTIVATOR"/>
    <property type="match status" value="1"/>
</dbReference>
<protein>
    <submittedName>
        <fullName evidence="4">PAS domain S-box-containing protein</fullName>
    </submittedName>
</protein>
<dbReference type="NCBIfam" id="TIGR00229">
    <property type="entry name" value="sensory_box"/>
    <property type="match status" value="2"/>
</dbReference>
<dbReference type="InterPro" id="IPR013767">
    <property type="entry name" value="PAS_fold"/>
</dbReference>
<dbReference type="Pfam" id="PF04967">
    <property type="entry name" value="HTH_10"/>
    <property type="match status" value="1"/>
</dbReference>
<dbReference type="InterPro" id="IPR003018">
    <property type="entry name" value="GAF"/>
</dbReference>
<dbReference type="AlphaFoldDB" id="A0A1I6IJC2"/>
<dbReference type="InterPro" id="IPR035965">
    <property type="entry name" value="PAS-like_dom_sf"/>
</dbReference>
<dbReference type="Pfam" id="PF15915">
    <property type="entry name" value="BAT"/>
    <property type="match status" value="1"/>
</dbReference>
<dbReference type="InterPro" id="IPR000014">
    <property type="entry name" value="PAS"/>
</dbReference>
<dbReference type="Pfam" id="PF00989">
    <property type="entry name" value="PAS"/>
    <property type="match status" value="1"/>
</dbReference>
<dbReference type="InterPro" id="IPR036390">
    <property type="entry name" value="WH_DNA-bd_sf"/>
</dbReference>
<dbReference type="Pfam" id="PF13185">
    <property type="entry name" value="GAF_2"/>
    <property type="match status" value="1"/>
</dbReference>
<dbReference type="SMART" id="SM00091">
    <property type="entry name" value="PAS"/>
    <property type="match status" value="2"/>
</dbReference>
<dbReference type="OrthoDB" id="234125at2157"/>
<dbReference type="Gene3D" id="3.30.450.20">
    <property type="entry name" value="PAS domain"/>
    <property type="match status" value="2"/>
</dbReference>
<dbReference type="GO" id="GO:0006355">
    <property type="term" value="P:regulation of DNA-templated transcription"/>
    <property type="evidence" value="ECO:0007669"/>
    <property type="project" value="InterPro"/>
</dbReference>
<feature type="domain" description="PAS" evidence="3">
    <location>
        <begin position="91"/>
        <end position="159"/>
    </location>
</feature>
<accession>A0A1I6IJC2</accession>
<dbReference type="SUPFAM" id="SSF55781">
    <property type="entry name" value="GAF domain-like"/>
    <property type="match status" value="2"/>
</dbReference>
<keyword evidence="2" id="KW-0804">Transcription</keyword>
<proteinExistence type="predicted"/>
<dbReference type="PANTHER" id="PTHR34236:SF1">
    <property type="entry name" value="DIMETHYL SULFOXIDE REDUCTASE TRANSCRIPTIONAL ACTIVATOR"/>
    <property type="match status" value="1"/>
</dbReference>
<dbReference type="InterPro" id="IPR029016">
    <property type="entry name" value="GAF-like_dom_sf"/>
</dbReference>